<sequence length="107" mass="11993">MRGRKPRHIIPKRMKTQPAITDPDRPGSAFYAERHRQTVSVTPSGLRIISKGEPLRVIGRESVPLEQDEPEAPSVPVSAPPARPEPKPASPSREPNWRDDYGLRKGR</sequence>
<dbReference type="KEGG" id="cman:A9D14_05705"/>
<feature type="compositionally biased region" description="Pro residues" evidence="1">
    <location>
        <begin position="78"/>
        <end position="89"/>
    </location>
</feature>
<organism evidence="2 3">
    <name type="scientific">Croceicoccus marinus</name>
    <dbReference type="NCBI Taxonomy" id="450378"/>
    <lineage>
        <taxon>Bacteria</taxon>
        <taxon>Pseudomonadati</taxon>
        <taxon>Pseudomonadota</taxon>
        <taxon>Alphaproteobacteria</taxon>
        <taxon>Sphingomonadales</taxon>
        <taxon>Erythrobacteraceae</taxon>
        <taxon>Croceicoccus</taxon>
    </lineage>
</organism>
<protein>
    <submittedName>
        <fullName evidence="2">Uncharacterized protein</fullName>
    </submittedName>
</protein>
<feature type="compositionally biased region" description="Basic residues" evidence="1">
    <location>
        <begin position="1"/>
        <end position="15"/>
    </location>
</feature>
<dbReference type="EMBL" id="CP019602">
    <property type="protein sequence ID" value="ARU15767.1"/>
    <property type="molecule type" value="Genomic_DNA"/>
</dbReference>
<dbReference type="AlphaFoldDB" id="A0A1Z1FAP7"/>
<gene>
    <name evidence="2" type="ORF">A9D14_05705</name>
</gene>
<feature type="region of interest" description="Disordered" evidence="1">
    <location>
        <begin position="60"/>
        <end position="107"/>
    </location>
</feature>
<feature type="region of interest" description="Disordered" evidence="1">
    <location>
        <begin position="1"/>
        <end position="28"/>
    </location>
</feature>
<reference evidence="2 3" key="1">
    <citation type="submission" date="2017-01" db="EMBL/GenBank/DDBJ databases">
        <title>Complete genome sequence of esterase-producing bacterium Croceicoccus marinus E4A9.</title>
        <authorList>
            <person name="Wu Y.-H."/>
            <person name="Cheng H."/>
            <person name="Xu L."/>
            <person name="Huo Y.-Y."/>
            <person name="Wang C.-S."/>
            <person name="Xu X.-W."/>
        </authorList>
    </citation>
    <scope>NUCLEOTIDE SEQUENCE [LARGE SCALE GENOMIC DNA]</scope>
    <source>
        <strain evidence="2 3">E4A9</strain>
    </source>
</reference>
<evidence type="ECO:0000313" key="2">
    <source>
        <dbReference type="EMBL" id="ARU15767.1"/>
    </source>
</evidence>
<dbReference type="STRING" id="450378.GCA_001661675_01141"/>
<dbReference type="RefSeq" id="WP_087910472.1">
    <property type="nucleotide sequence ID" value="NZ_CP019602.1"/>
</dbReference>
<dbReference type="Proteomes" id="UP000195807">
    <property type="component" value="Chromosome"/>
</dbReference>
<evidence type="ECO:0000256" key="1">
    <source>
        <dbReference type="SAM" id="MobiDB-lite"/>
    </source>
</evidence>
<feature type="compositionally biased region" description="Basic and acidic residues" evidence="1">
    <location>
        <begin position="95"/>
        <end position="107"/>
    </location>
</feature>
<name>A0A1Z1FAP7_9SPHN</name>
<evidence type="ECO:0000313" key="3">
    <source>
        <dbReference type="Proteomes" id="UP000195807"/>
    </source>
</evidence>
<keyword evidence="3" id="KW-1185">Reference proteome</keyword>
<accession>A0A1Z1FAP7</accession>
<proteinExistence type="predicted"/>